<sequence>MVRPSFSLGFIANSIIRSTQRVKKQPIPFELQQEQLLNQKAAKCILLHDLPRTVLPSDIERVLKNSGAVDDSFSSSSITTLPPSLPKSPSLYRTVHITLSNHKKAIDLINSLNSKPIFTTTTTSSSSTTENRIKRQAQLTHLNSNLWISNILLKTLQFDKDKNNFNNNKEFENTFTAEWCLKSGLRGRRVILKGLPNNIKINQVKKLGKDCGILDEFEGCLKLPSSRQSQVSTYCLTTQTINDAHRLARKLHMKWYKVDLYDQQWLMRAHVHY</sequence>
<accession>A0A1B9HZW3</accession>
<protein>
    <submittedName>
        <fullName evidence="1">Uncharacterized protein</fullName>
    </submittedName>
</protein>
<gene>
    <name evidence="1" type="ORF">I206_05593</name>
    <name evidence="2" type="ORF">I206_106861</name>
</gene>
<evidence type="ECO:0000313" key="1">
    <source>
        <dbReference type="EMBL" id="OCF48812.1"/>
    </source>
</evidence>
<dbReference type="OrthoDB" id="5541797at2759"/>
<evidence type="ECO:0000313" key="2">
    <source>
        <dbReference type="EMBL" id="WWC72897.1"/>
    </source>
</evidence>
<reference evidence="1" key="1">
    <citation type="submission" date="2013-07" db="EMBL/GenBank/DDBJ databases">
        <title>The Genome Sequence of Cryptococcus pinus CBS10737.</title>
        <authorList>
            <consortium name="The Broad Institute Genome Sequencing Platform"/>
            <person name="Cuomo C."/>
            <person name="Litvintseva A."/>
            <person name="Chen Y."/>
            <person name="Heitman J."/>
            <person name="Sun S."/>
            <person name="Springer D."/>
            <person name="Dromer F."/>
            <person name="Young S.K."/>
            <person name="Zeng Q."/>
            <person name="Gargeya S."/>
            <person name="Fitzgerald M."/>
            <person name="Abouelleil A."/>
            <person name="Alvarado L."/>
            <person name="Berlin A.M."/>
            <person name="Chapman S.B."/>
            <person name="Dewar J."/>
            <person name="Goldberg J."/>
            <person name="Griggs A."/>
            <person name="Gujja S."/>
            <person name="Hansen M."/>
            <person name="Howarth C."/>
            <person name="Imamovic A."/>
            <person name="Larimer J."/>
            <person name="McCowan C."/>
            <person name="Murphy C."/>
            <person name="Pearson M."/>
            <person name="Priest M."/>
            <person name="Roberts A."/>
            <person name="Saif S."/>
            <person name="Shea T."/>
            <person name="Sykes S."/>
            <person name="Wortman J."/>
            <person name="Nusbaum C."/>
            <person name="Birren B."/>
        </authorList>
    </citation>
    <scope>NUCLEOTIDE SEQUENCE [LARGE SCALE GENOMIC DNA]</scope>
    <source>
        <strain evidence="1">CBS 10737</strain>
    </source>
</reference>
<reference evidence="2" key="2">
    <citation type="submission" date="2013-07" db="EMBL/GenBank/DDBJ databases">
        <authorList>
            <consortium name="The Broad Institute Genome Sequencing Platform"/>
            <person name="Cuomo C."/>
            <person name="Litvintseva A."/>
            <person name="Chen Y."/>
            <person name="Heitman J."/>
            <person name="Sun S."/>
            <person name="Springer D."/>
            <person name="Dromer F."/>
            <person name="Young S.K."/>
            <person name="Zeng Q."/>
            <person name="Gargeya S."/>
            <person name="Fitzgerald M."/>
            <person name="Abouelleil A."/>
            <person name="Alvarado L."/>
            <person name="Berlin A.M."/>
            <person name="Chapman S.B."/>
            <person name="Dewar J."/>
            <person name="Goldberg J."/>
            <person name="Griggs A."/>
            <person name="Gujja S."/>
            <person name="Hansen M."/>
            <person name="Howarth C."/>
            <person name="Imamovic A."/>
            <person name="Larimer J."/>
            <person name="McCowan C."/>
            <person name="Murphy C."/>
            <person name="Pearson M."/>
            <person name="Priest M."/>
            <person name="Roberts A."/>
            <person name="Saif S."/>
            <person name="Shea T."/>
            <person name="Sykes S."/>
            <person name="Wortman J."/>
            <person name="Nusbaum C."/>
            <person name="Birren B."/>
        </authorList>
    </citation>
    <scope>NUCLEOTIDE SEQUENCE</scope>
    <source>
        <strain evidence="2">CBS 10737</strain>
    </source>
</reference>
<dbReference type="AlphaFoldDB" id="A0A1B9HZW3"/>
<organism evidence="1">
    <name type="scientific">Kwoniella pini CBS 10737</name>
    <dbReference type="NCBI Taxonomy" id="1296096"/>
    <lineage>
        <taxon>Eukaryota</taxon>
        <taxon>Fungi</taxon>
        <taxon>Dikarya</taxon>
        <taxon>Basidiomycota</taxon>
        <taxon>Agaricomycotina</taxon>
        <taxon>Tremellomycetes</taxon>
        <taxon>Tremellales</taxon>
        <taxon>Cryptococcaceae</taxon>
        <taxon>Kwoniella</taxon>
    </lineage>
</organism>
<dbReference type="EMBL" id="KI894013">
    <property type="protein sequence ID" value="OCF48812.1"/>
    <property type="molecule type" value="Genomic_DNA"/>
</dbReference>
<reference evidence="1" key="3">
    <citation type="submission" date="2016-07" db="EMBL/GenBank/DDBJ databases">
        <title>Evolution of pathogenesis and genome organization in the Tremellales.</title>
        <authorList>
            <person name="Cuomo C."/>
            <person name="Litvintseva A."/>
            <person name="Heitman J."/>
            <person name="Chen Y."/>
            <person name="Sun S."/>
            <person name="Springer D."/>
            <person name="Dromer F."/>
            <person name="Young S."/>
            <person name="Zeng Q."/>
            <person name="Chapman S."/>
            <person name="Gujja S."/>
            <person name="Saif S."/>
            <person name="Birren B."/>
        </authorList>
    </citation>
    <scope>NUCLEOTIDE SEQUENCE</scope>
    <source>
        <strain evidence="1">CBS 10737</strain>
    </source>
</reference>
<dbReference type="EMBL" id="CP144528">
    <property type="protein sequence ID" value="WWC72897.1"/>
    <property type="molecule type" value="Genomic_DNA"/>
</dbReference>
<dbReference type="KEGG" id="kpin:30173962"/>
<name>A0A1B9HZW3_9TREE</name>
<dbReference type="RefSeq" id="XP_019010031.1">
    <property type="nucleotide sequence ID" value="XM_019157313.1"/>
</dbReference>
<evidence type="ECO:0000313" key="3">
    <source>
        <dbReference type="Proteomes" id="UP000094020"/>
    </source>
</evidence>
<reference evidence="2" key="4">
    <citation type="submission" date="2024-02" db="EMBL/GenBank/DDBJ databases">
        <title>Comparative genomics of Cryptococcus and Kwoniella reveals pathogenesis evolution and contrasting modes of karyotype evolution via chromosome fusion or intercentromeric recombination.</title>
        <authorList>
            <person name="Coelho M.A."/>
            <person name="David-Palma M."/>
            <person name="Shea T."/>
            <person name="Bowers K."/>
            <person name="McGinley-Smith S."/>
            <person name="Mohammad A.W."/>
            <person name="Gnirke A."/>
            <person name="Yurkov A.M."/>
            <person name="Nowrousian M."/>
            <person name="Sun S."/>
            <person name="Cuomo C.A."/>
            <person name="Heitman J."/>
        </authorList>
    </citation>
    <scope>NUCLEOTIDE SEQUENCE</scope>
    <source>
        <strain evidence="2">CBS 10737</strain>
    </source>
</reference>
<dbReference type="GeneID" id="30173962"/>
<dbReference type="Proteomes" id="UP000094020">
    <property type="component" value="Chromosome 10"/>
</dbReference>
<keyword evidence="3" id="KW-1185">Reference proteome</keyword>
<proteinExistence type="predicted"/>